<dbReference type="PANTHER" id="PTHR31862:SF1">
    <property type="entry name" value="UPF0261 DOMAIN PROTEIN (AFU_ORTHOLOGUE AFUA_1G10120)"/>
    <property type="match status" value="1"/>
</dbReference>
<dbReference type="InterPro" id="IPR051353">
    <property type="entry name" value="Tobamovirus_resist_UPF0261"/>
</dbReference>
<dbReference type="GO" id="GO:0043565">
    <property type="term" value="F:sequence-specific DNA binding"/>
    <property type="evidence" value="ECO:0007669"/>
    <property type="project" value="InterPro"/>
</dbReference>
<name>A0A1H3FVR9_EUBBA</name>
<dbReference type="Pfam" id="PF09370">
    <property type="entry name" value="PEP_hydrolase"/>
    <property type="match status" value="1"/>
</dbReference>
<evidence type="ECO:0000256" key="1">
    <source>
        <dbReference type="ARBA" id="ARBA00023015"/>
    </source>
</evidence>
<organism evidence="5 6">
    <name type="scientific">Eubacterium barkeri</name>
    <name type="common">Clostridium barkeri</name>
    <dbReference type="NCBI Taxonomy" id="1528"/>
    <lineage>
        <taxon>Bacteria</taxon>
        <taxon>Bacillati</taxon>
        <taxon>Bacillota</taxon>
        <taxon>Clostridia</taxon>
        <taxon>Eubacteriales</taxon>
        <taxon>Eubacteriaceae</taxon>
        <taxon>Eubacterium</taxon>
    </lineage>
</organism>
<dbReference type="InterPro" id="IPR013785">
    <property type="entry name" value="Aldolase_TIM"/>
</dbReference>
<dbReference type="Gene3D" id="1.10.10.60">
    <property type="entry name" value="Homeodomain-like"/>
    <property type="match status" value="2"/>
</dbReference>
<dbReference type="SUPFAM" id="SSF46689">
    <property type="entry name" value="Homeodomain-like"/>
    <property type="match status" value="2"/>
</dbReference>
<dbReference type="EMBL" id="FNOU01000011">
    <property type="protein sequence ID" value="SDX94458.1"/>
    <property type="molecule type" value="Genomic_DNA"/>
</dbReference>
<dbReference type="InterPro" id="IPR009215">
    <property type="entry name" value="TIM-br_IGPS-like"/>
</dbReference>
<keyword evidence="2" id="KW-0238">DNA-binding</keyword>
<evidence type="ECO:0000313" key="6">
    <source>
        <dbReference type="Proteomes" id="UP000199652"/>
    </source>
</evidence>
<dbReference type="InterPro" id="IPR018062">
    <property type="entry name" value="HTH_AraC-typ_CS"/>
</dbReference>
<dbReference type="PROSITE" id="PS01124">
    <property type="entry name" value="HTH_ARAC_FAMILY_2"/>
    <property type="match status" value="1"/>
</dbReference>
<dbReference type="OrthoDB" id="9805644at2"/>
<evidence type="ECO:0000256" key="3">
    <source>
        <dbReference type="ARBA" id="ARBA00023163"/>
    </source>
</evidence>
<evidence type="ECO:0000313" key="5">
    <source>
        <dbReference type="EMBL" id="SDX94458.1"/>
    </source>
</evidence>
<dbReference type="Pfam" id="PF12833">
    <property type="entry name" value="HTH_18"/>
    <property type="match status" value="1"/>
</dbReference>
<evidence type="ECO:0000259" key="4">
    <source>
        <dbReference type="PROSITE" id="PS01124"/>
    </source>
</evidence>
<dbReference type="Gene3D" id="3.20.20.70">
    <property type="entry name" value="Aldolase class I"/>
    <property type="match status" value="1"/>
</dbReference>
<evidence type="ECO:0000256" key="2">
    <source>
        <dbReference type="ARBA" id="ARBA00023125"/>
    </source>
</evidence>
<proteinExistence type="predicted"/>
<gene>
    <name evidence="5" type="ORF">SAMN04488579_11188</name>
</gene>
<keyword evidence="3" id="KW-0804">Transcription</keyword>
<dbReference type="PROSITE" id="PS00041">
    <property type="entry name" value="HTH_ARAC_FAMILY_1"/>
    <property type="match status" value="1"/>
</dbReference>
<dbReference type="SUPFAM" id="SSF51621">
    <property type="entry name" value="Phosphoenolpyruvate/pyruvate domain"/>
    <property type="match status" value="1"/>
</dbReference>
<protein>
    <submittedName>
        <fullName evidence="5">Predicted TIM-barrel enzyme</fullName>
    </submittedName>
</protein>
<sequence>MEGRQVFLKRLYEASDAGEHIIGAVCGSGLTAKYVMAGGADFILALSSGIYRSMGRGSLGGLMPYANSNEMVAAFAKRELLPMTRDFPVFFGLNATDPTLEIKTYIKAIRNWGFTGINNYPTIGFYDGDFHDALEASGLCYEAEVQAIAYAHKLGMATVAFAFNVDQAKEMIRAGADVLCVHLGLTGGGLLGASKVFSLVAAKDKINAIFEVCDTLRPGILKMVYGGPLKDPVDVQYMYQNTQTHGYIGGSSFDRIPTEKALLNITQAFKSTQRFTEDTLMQKMLTGITKYYDYPAFVKEYIKQNYMNEIAFSDLARLCGVSRGHLSTRFKQEVGCTLQDYLLSYRMKKAASLLKRGVTVAEAGTMVGYPDVAHFSKMFKKTMGASPKTYKCH</sequence>
<feature type="domain" description="HTH araC/xylS-type" evidence="4">
    <location>
        <begin position="296"/>
        <end position="393"/>
    </location>
</feature>
<dbReference type="InterPro" id="IPR009057">
    <property type="entry name" value="Homeodomain-like_sf"/>
</dbReference>
<keyword evidence="6" id="KW-1185">Reference proteome</keyword>
<dbReference type="InterPro" id="IPR015813">
    <property type="entry name" value="Pyrv/PenolPyrv_kinase-like_dom"/>
</dbReference>
<dbReference type="RefSeq" id="WP_090245307.1">
    <property type="nucleotide sequence ID" value="NZ_FNOU01000011.1"/>
</dbReference>
<dbReference type="AlphaFoldDB" id="A0A1H3FVR9"/>
<dbReference type="GO" id="GO:0003700">
    <property type="term" value="F:DNA-binding transcription factor activity"/>
    <property type="evidence" value="ECO:0007669"/>
    <property type="project" value="InterPro"/>
</dbReference>
<dbReference type="PANTHER" id="PTHR31862">
    <property type="entry name" value="UPF0261 DOMAIN PROTEIN (AFU_ORTHOLOGUE AFUA_1G10120)"/>
    <property type="match status" value="1"/>
</dbReference>
<dbReference type="STRING" id="1528.SAMN04488579_11188"/>
<accession>A0A1H3FVR9</accession>
<dbReference type="InterPro" id="IPR018060">
    <property type="entry name" value="HTH_AraC"/>
</dbReference>
<dbReference type="SMART" id="SM00342">
    <property type="entry name" value="HTH_ARAC"/>
    <property type="match status" value="1"/>
</dbReference>
<keyword evidence="1" id="KW-0805">Transcription regulation</keyword>
<dbReference type="Proteomes" id="UP000199652">
    <property type="component" value="Unassembled WGS sequence"/>
</dbReference>
<reference evidence="6" key="1">
    <citation type="submission" date="2016-10" db="EMBL/GenBank/DDBJ databases">
        <authorList>
            <person name="Varghese N."/>
            <person name="Submissions S."/>
        </authorList>
    </citation>
    <scope>NUCLEOTIDE SEQUENCE [LARGE SCALE GENOMIC DNA]</scope>
    <source>
        <strain evidence="6">VPI 5359</strain>
    </source>
</reference>
<dbReference type="GO" id="GO:0003824">
    <property type="term" value="F:catalytic activity"/>
    <property type="evidence" value="ECO:0007669"/>
    <property type="project" value="InterPro"/>
</dbReference>